<dbReference type="InterPro" id="IPR010972">
    <property type="entry name" value="Beta-PGM"/>
</dbReference>
<dbReference type="NCBIfam" id="TIGR02009">
    <property type="entry name" value="PGMB-YQAB-SF"/>
    <property type="match status" value="1"/>
</dbReference>
<feature type="binding site" evidence="3">
    <location>
        <begin position="10"/>
        <end position="12"/>
    </location>
    <ligand>
        <name>substrate</name>
    </ligand>
</feature>
<feature type="binding site" evidence="3">
    <location>
        <begin position="115"/>
        <end position="119"/>
    </location>
    <ligand>
        <name>substrate</name>
    </ligand>
</feature>
<feature type="binding site" evidence="4">
    <location>
        <position position="171"/>
    </location>
    <ligand>
        <name>Mg(2+)</name>
        <dbReference type="ChEBI" id="CHEBI:18420"/>
    </ligand>
</feature>
<dbReference type="InterPro" id="IPR010976">
    <property type="entry name" value="B-phosphoglucomutase_hydrolase"/>
</dbReference>
<feature type="binding site" evidence="4">
    <location>
        <position position="170"/>
    </location>
    <ligand>
        <name>Mg(2+)</name>
        <dbReference type="ChEBI" id="CHEBI:18420"/>
    </ligand>
</feature>
<dbReference type="SFLD" id="SFLDG01129">
    <property type="entry name" value="C1.5:_HAD__Beta-PGM__Phosphata"/>
    <property type="match status" value="1"/>
</dbReference>
<organism evidence="6 7">
    <name type="scientific">Enterococcus pseudoavium</name>
    <dbReference type="NCBI Taxonomy" id="44007"/>
    <lineage>
        <taxon>Bacteria</taxon>
        <taxon>Bacillati</taxon>
        <taxon>Bacillota</taxon>
        <taxon>Bacilli</taxon>
        <taxon>Lactobacillales</taxon>
        <taxon>Enterococcaceae</taxon>
        <taxon>Enterococcus</taxon>
    </lineage>
</organism>
<comment type="cofactor">
    <cofactor evidence="4">
        <name>Mg(2+)</name>
        <dbReference type="ChEBI" id="CHEBI:18420"/>
    </cofactor>
    <text evidence="4">Binds 2 magnesium ions per subunit.</text>
</comment>
<evidence type="ECO:0000256" key="2">
    <source>
        <dbReference type="PIRSR" id="PIRSR610972-1"/>
    </source>
</evidence>
<feature type="binding site" evidence="3">
    <location>
        <position position="53"/>
    </location>
    <ligand>
        <name>substrate</name>
    </ligand>
</feature>
<evidence type="ECO:0000256" key="3">
    <source>
        <dbReference type="PIRSR" id="PIRSR610972-2"/>
    </source>
</evidence>
<feature type="binding site" evidence="4">
    <location>
        <position position="10"/>
    </location>
    <ligand>
        <name>Mg(2+)</name>
        <dbReference type="ChEBI" id="CHEBI:18420"/>
    </ligand>
</feature>
<dbReference type="Pfam" id="PF00702">
    <property type="entry name" value="Hydrolase"/>
    <property type="match status" value="1"/>
</dbReference>
<dbReference type="SUPFAM" id="SSF56784">
    <property type="entry name" value="HAD-like"/>
    <property type="match status" value="1"/>
</dbReference>
<dbReference type="GO" id="GO:0000287">
    <property type="term" value="F:magnesium ion binding"/>
    <property type="evidence" value="ECO:0007669"/>
    <property type="project" value="InterPro"/>
</dbReference>
<keyword evidence="4" id="KW-0479">Metal-binding</keyword>
<accession>A0AAE4HZX9</accession>
<dbReference type="PANTHER" id="PTHR43481:SF4">
    <property type="entry name" value="GLYCEROL-1-PHOSPHATE PHOSPHOHYDROLASE 1-RELATED"/>
    <property type="match status" value="1"/>
</dbReference>
<dbReference type="Gene3D" id="3.40.50.1000">
    <property type="entry name" value="HAD superfamily/HAD-like"/>
    <property type="match status" value="1"/>
</dbReference>
<dbReference type="RefSeq" id="WP_311796355.1">
    <property type="nucleotide sequence ID" value="NZ_JARQAI010000001.1"/>
</dbReference>
<dbReference type="AlphaFoldDB" id="A0AAE4HZX9"/>
<evidence type="ECO:0000256" key="1">
    <source>
        <dbReference type="ARBA" id="ARBA00006171"/>
    </source>
</evidence>
<evidence type="ECO:0000256" key="5">
    <source>
        <dbReference type="PIRSR" id="PIRSR610972-4"/>
    </source>
</evidence>
<dbReference type="InterPro" id="IPR023214">
    <property type="entry name" value="HAD_sf"/>
</dbReference>
<dbReference type="InterPro" id="IPR023198">
    <property type="entry name" value="PGP-like_dom2"/>
</dbReference>
<feature type="binding site" evidence="3">
    <location>
        <begin position="45"/>
        <end position="50"/>
    </location>
    <ligand>
        <name>substrate</name>
    </ligand>
</feature>
<dbReference type="EC" id="5.4.2.6" evidence="6"/>
<comment type="caution">
    <text evidence="6">The sequence shown here is derived from an EMBL/GenBank/DDBJ whole genome shotgun (WGS) entry which is preliminary data.</text>
</comment>
<dbReference type="InterPro" id="IPR051806">
    <property type="entry name" value="HAD-like_SPP"/>
</dbReference>
<protein>
    <submittedName>
        <fullName evidence="6">Beta-phosphoglucomutase</fullName>
        <ecNumber evidence="6">5.4.2.6</ecNumber>
    </submittedName>
</protein>
<dbReference type="Proteomes" id="UP001180842">
    <property type="component" value="Unassembled WGS sequence"/>
</dbReference>
<dbReference type="GO" id="GO:0008801">
    <property type="term" value="F:beta-phosphoglucomutase activity"/>
    <property type="evidence" value="ECO:0007669"/>
    <property type="project" value="UniProtKB-EC"/>
</dbReference>
<evidence type="ECO:0000313" key="7">
    <source>
        <dbReference type="Proteomes" id="UP001180842"/>
    </source>
</evidence>
<reference evidence="6" key="1">
    <citation type="submission" date="2023-03" db="EMBL/GenBank/DDBJ databases">
        <authorList>
            <person name="Shen W."/>
            <person name="Cai J."/>
        </authorList>
    </citation>
    <scope>NUCLEOTIDE SEQUENCE</scope>
    <source>
        <strain evidence="6">P69-2</strain>
    </source>
</reference>
<keyword evidence="6" id="KW-0413">Isomerase</keyword>
<evidence type="ECO:0000256" key="4">
    <source>
        <dbReference type="PIRSR" id="PIRSR610972-3"/>
    </source>
</evidence>
<dbReference type="GO" id="GO:0050308">
    <property type="term" value="F:sugar-phosphatase activity"/>
    <property type="evidence" value="ECO:0007669"/>
    <property type="project" value="TreeGrafter"/>
</dbReference>
<dbReference type="SFLD" id="SFLDS00003">
    <property type="entry name" value="Haloacid_Dehalogenase"/>
    <property type="match status" value="1"/>
</dbReference>
<dbReference type="Gene3D" id="1.10.150.240">
    <property type="entry name" value="Putative phosphatase, domain 2"/>
    <property type="match status" value="1"/>
</dbReference>
<dbReference type="NCBIfam" id="TIGR01509">
    <property type="entry name" value="HAD-SF-IA-v3"/>
    <property type="match status" value="1"/>
</dbReference>
<feature type="binding site" evidence="3">
    <location>
        <position position="77"/>
    </location>
    <ligand>
        <name>substrate</name>
    </ligand>
</feature>
<feature type="site" description="Important for catalytic activity and assists the phosphoryl transfer reaction to Asp8 by balancing charge and orienting the reacting groups" evidence="5">
    <location>
        <position position="115"/>
    </location>
</feature>
<feature type="active site" description="Proton donor/acceptor" evidence="2">
    <location>
        <position position="12"/>
    </location>
</feature>
<proteinExistence type="inferred from homology"/>
<feature type="site" description="Important for catalytic activity and assists the phosphoryl transfer reaction to Asp8 by balancing charge and orienting the reacting groups" evidence="5">
    <location>
        <position position="146"/>
    </location>
</feature>
<sequence>MSKYLGAIFDLDGVLVDTAKYHFQAWKQLATQLGIPFTEKDNERLKGVSRVKSLEILLSLGNKEYSVEEQEQFLEQKNQVYVDYIKTMDKSEILPGMIALIQELKDRKLKIALGSASKNAEMILKNTELYDYFDVIVDGNHVAKAKPDPEVFLLGAEKMQLPAEACIVFEDAKAGIEAAQQAGMLAVGVGSSVNLPNADMVVKDLTEINVAELLEFNKKDGM</sequence>
<feature type="binding site" evidence="3">
    <location>
        <position position="26"/>
    </location>
    <ligand>
        <name>substrate</name>
    </ligand>
</feature>
<feature type="binding site" evidence="4">
    <location>
        <position position="12"/>
    </location>
    <ligand>
        <name>Mg(2+)</name>
        <dbReference type="ChEBI" id="CHEBI:18420"/>
    </ligand>
</feature>
<evidence type="ECO:0000313" key="6">
    <source>
        <dbReference type="EMBL" id="MDT2735657.1"/>
    </source>
</evidence>
<dbReference type="SFLD" id="SFLDF00046">
    <property type="entry name" value="beta-phosphoglucomutase"/>
    <property type="match status" value="1"/>
</dbReference>
<gene>
    <name evidence="6" type="primary">pgmB</name>
    <name evidence="6" type="ORF">P7H00_00735</name>
</gene>
<feature type="binding site" evidence="3">
    <location>
        <position position="146"/>
    </location>
    <ligand>
        <name>substrate</name>
    </ligand>
</feature>
<keyword evidence="4" id="KW-0460">Magnesium</keyword>
<feature type="active site" description="Proton donor/acceptor" evidence="2">
    <location>
        <position position="10"/>
    </location>
</feature>
<dbReference type="CDD" id="cd02598">
    <property type="entry name" value="HAD_BPGM"/>
    <property type="match status" value="1"/>
</dbReference>
<comment type="similarity">
    <text evidence="1">Belongs to the HAD-like hydrolase superfamily. CbbY/CbbZ/Gph/YieH family.</text>
</comment>
<dbReference type="NCBIfam" id="TIGR01990">
    <property type="entry name" value="bPGM"/>
    <property type="match status" value="1"/>
</dbReference>
<dbReference type="InterPro" id="IPR036412">
    <property type="entry name" value="HAD-like_sf"/>
</dbReference>
<name>A0AAE4HZX9_9ENTE</name>
<dbReference type="EMBL" id="JARQAI010000001">
    <property type="protein sequence ID" value="MDT2735657.1"/>
    <property type="molecule type" value="Genomic_DNA"/>
</dbReference>
<dbReference type="SFLD" id="SFLDG01135">
    <property type="entry name" value="C1.5.6:_HAD__Beta-PGM__Phospha"/>
    <property type="match status" value="1"/>
</dbReference>
<dbReference type="InterPro" id="IPR006439">
    <property type="entry name" value="HAD-SF_hydro_IA"/>
</dbReference>
<dbReference type="GO" id="GO:0005975">
    <property type="term" value="P:carbohydrate metabolic process"/>
    <property type="evidence" value="ECO:0007669"/>
    <property type="project" value="InterPro"/>
</dbReference>
<dbReference type="PANTHER" id="PTHR43481">
    <property type="entry name" value="FRUCTOSE-1-PHOSPHATE PHOSPHATASE"/>
    <property type="match status" value="1"/>
</dbReference>